<dbReference type="Gene3D" id="3.90.25.10">
    <property type="entry name" value="UDP-galactose 4-epimerase, domain 1"/>
    <property type="match status" value="1"/>
</dbReference>
<keyword evidence="2" id="KW-0521">NADP</keyword>
<gene>
    <name evidence="4" type="primary">rfbD</name>
    <name evidence="4" type="ORF">DEQ80_10320</name>
</gene>
<evidence type="ECO:0000256" key="2">
    <source>
        <dbReference type="RuleBase" id="RU364082"/>
    </source>
</evidence>
<dbReference type="STRING" id="229919.GCA_001050195_00227"/>
<dbReference type="GO" id="GO:0008831">
    <property type="term" value="F:dTDP-4-dehydrorhamnose reductase activity"/>
    <property type="evidence" value="ECO:0007669"/>
    <property type="project" value="UniProtKB-EC"/>
</dbReference>
<keyword evidence="2" id="KW-0560">Oxidoreductase</keyword>
<proteinExistence type="inferred from homology"/>
<evidence type="ECO:0000259" key="3">
    <source>
        <dbReference type="Pfam" id="PF04321"/>
    </source>
</evidence>
<dbReference type="SUPFAM" id="SSF51735">
    <property type="entry name" value="NAD(P)-binding Rossmann-fold domains"/>
    <property type="match status" value="1"/>
</dbReference>
<accession>A0A3D1JIB9</accession>
<name>A0A3D1JIB9_9CHLR</name>
<organism evidence="4 5">
    <name type="scientific">Anaerolinea thermolimosa</name>
    <dbReference type="NCBI Taxonomy" id="229919"/>
    <lineage>
        <taxon>Bacteria</taxon>
        <taxon>Bacillati</taxon>
        <taxon>Chloroflexota</taxon>
        <taxon>Anaerolineae</taxon>
        <taxon>Anaerolineales</taxon>
        <taxon>Anaerolineaceae</taxon>
        <taxon>Anaerolinea</taxon>
    </lineage>
</organism>
<evidence type="ECO:0000256" key="1">
    <source>
        <dbReference type="ARBA" id="ARBA00010944"/>
    </source>
</evidence>
<comment type="pathway">
    <text evidence="2">Carbohydrate biosynthesis; dTDP-L-rhamnose biosynthesis.</text>
</comment>
<dbReference type="EMBL" id="DPBP01000041">
    <property type="protein sequence ID" value="HCE18243.1"/>
    <property type="molecule type" value="Genomic_DNA"/>
</dbReference>
<evidence type="ECO:0000313" key="5">
    <source>
        <dbReference type="Proteomes" id="UP000264141"/>
    </source>
</evidence>
<reference evidence="4 5" key="1">
    <citation type="journal article" date="2018" name="Nat. Biotechnol.">
        <title>A standardized bacterial taxonomy based on genome phylogeny substantially revises the tree of life.</title>
        <authorList>
            <person name="Parks D.H."/>
            <person name="Chuvochina M."/>
            <person name="Waite D.W."/>
            <person name="Rinke C."/>
            <person name="Skarshewski A."/>
            <person name="Chaumeil P.A."/>
            <person name="Hugenholtz P."/>
        </authorList>
    </citation>
    <scope>NUCLEOTIDE SEQUENCE [LARGE SCALE GENOMIC DNA]</scope>
    <source>
        <strain evidence="4">UBA8781</strain>
    </source>
</reference>
<comment type="function">
    <text evidence="2">Catalyzes the reduction of dTDP-6-deoxy-L-lyxo-4-hexulose to yield dTDP-L-rhamnose.</text>
</comment>
<dbReference type="NCBIfam" id="TIGR01214">
    <property type="entry name" value="rmlD"/>
    <property type="match status" value="1"/>
</dbReference>
<dbReference type="Gene3D" id="3.40.50.720">
    <property type="entry name" value="NAD(P)-binding Rossmann-like Domain"/>
    <property type="match status" value="1"/>
</dbReference>
<dbReference type="InterPro" id="IPR005913">
    <property type="entry name" value="dTDP_dehydrorham_reduct"/>
</dbReference>
<dbReference type="GO" id="GO:0005829">
    <property type="term" value="C:cytosol"/>
    <property type="evidence" value="ECO:0007669"/>
    <property type="project" value="TreeGrafter"/>
</dbReference>
<dbReference type="InterPro" id="IPR036291">
    <property type="entry name" value="NAD(P)-bd_dom_sf"/>
</dbReference>
<dbReference type="OrthoDB" id="9803892at2"/>
<dbReference type="PANTHER" id="PTHR10491">
    <property type="entry name" value="DTDP-4-DEHYDRORHAMNOSE REDUCTASE"/>
    <property type="match status" value="1"/>
</dbReference>
<dbReference type="UniPathway" id="UPA00124"/>
<dbReference type="EC" id="1.1.1.133" evidence="2"/>
<feature type="domain" description="RmlD-like substrate binding" evidence="3">
    <location>
        <begin position="1"/>
        <end position="290"/>
    </location>
</feature>
<protein>
    <recommendedName>
        <fullName evidence="2">dTDP-4-dehydrorhamnose reductase</fullName>
        <ecNumber evidence="2">1.1.1.133</ecNumber>
    </recommendedName>
</protein>
<dbReference type="AlphaFoldDB" id="A0A3D1JIB9"/>
<dbReference type="Proteomes" id="UP000264141">
    <property type="component" value="Unassembled WGS sequence"/>
</dbReference>
<evidence type="ECO:0000313" key="4">
    <source>
        <dbReference type="EMBL" id="HCE18243.1"/>
    </source>
</evidence>
<dbReference type="Pfam" id="PF04321">
    <property type="entry name" value="RmlD_sub_bind"/>
    <property type="match status" value="1"/>
</dbReference>
<dbReference type="InterPro" id="IPR029903">
    <property type="entry name" value="RmlD-like-bd"/>
</dbReference>
<sequence>MRILLLGKTGQLGWEAQRSLSTLGEVYSFDYPEVDFTKPATLAEVVQQHCPQVIYNAAAYTQVDRAESEPELARLINTEAPAALAEAARRCGAALIHFSTDFVFDGTKGSPYVEADAPRPLNVYGQTKLEGEQAILQSGCPALILRTAWVYSTRRDSFVGKVLEWARRQPELRVVSDQVSNPTWARALAEITAQVLARGEEDPTSWLQEHHGIYHLAGSGHASRYEWAQEIIACDPHPELRQAQRILPACTADFPTPAQRPLFSALDCSKFELTFGLRLPPWQTALRLAMES</sequence>
<dbReference type="CDD" id="cd05254">
    <property type="entry name" value="dTDP_HR_like_SDR_e"/>
    <property type="match status" value="1"/>
</dbReference>
<dbReference type="PANTHER" id="PTHR10491:SF4">
    <property type="entry name" value="METHIONINE ADENOSYLTRANSFERASE 2 SUBUNIT BETA"/>
    <property type="match status" value="1"/>
</dbReference>
<comment type="similarity">
    <text evidence="1 2">Belongs to the dTDP-4-dehydrorhamnose reductase family.</text>
</comment>
<comment type="caution">
    <text evidence="4">The sequence shown here is derived from an EMBL/GenBank/DDBJ whole genome shotgun (WGS) entry which is preliminary data.</text>
</comment>
<dbReference type="GO" id="GO:0019305">
    <property type="term" value="P:dTDP-rhamnose biosynthetic process"/>
    <property type="evidence" value="ECO:0007669"/>
    <property type="project" value="UniProtKB-UniPathway"/>
</dbReference>